<dbReference type="EMBL" id="CM037154">
    <property type="protein sequence ID" value="KAH7862013.1"/>
    <property type="molecule type" value="Genomic_DNA"/>
</dbReference>
<evidence type="ECO:0000313" key="1">
    <source>
        <dbReference type="EMBL" id="KAH7862013.1"/>
    </source>
</evidence>
<reference evidence="1 2" key="1">
    <citation type="journal article" date="2021" name="Hortic Res">
        <title>High-quality reference genome and annotation aids understanding of berry development for evergreen blueberry (Vaccinium darrowii).</title>
        <authorList>
            <person name="Yu J."/>
            <person name="Hulse-Kemp A.M."/>
            <person name="Babiker E."/>
            <person name="Staton M."/>
        </authorList>
    </citation>
    <scope>NUCLEOTIDE SEQUENCE [LARGE SCALE GENOMIC DNA]</scope>
    <source>
        <strain evidence="2">cv. NJ 8807/NJ 8810</strain>
        <tissue evidence="1">Young leaf</tissue>
    </source>
</reference>
<comment type="caution">
    <text evidence="1">The sequence shown here is derived from an EMBL/GenBank/DDBJ whole genome shotgun (WGS) entry which is preliminary data.</text>
</comment>
<evidence type="ECO:0000313" key="2">
    <source>
        <dbReference type="Proteomes" id="UP000828048"/>
    </source>
</evidence>
<organism evidence="1 2">
    <name type="scientific">Vaccinium darrowii</name>
    <dbReference type="NCBI Taxonomy" id="229202"/>
    <lineage>
        <taxon>Eukaryota</taxon>
        <taxon>Viridiplantae</taxon>
        <taxon>Streptophyta</taxon>
        <taxon>Embryophyta</taxon>
        <taxon>Tracheophyta</taxon>
        <taxon>Spermatophyta</taxon>
        <taxon>Magnoliopsida</taxon>
        <taxon>eudicotyledons</taxon>
        <taxon>Gunneridae</taxon>
        <taxon>Pentapetalae</taxon>
        <taxon>asterids</taxon>
        <taxon>Ericales</taxon>
        <taxon>Ericaceae</taxon>
        <taxon>Vaccinioideae</taxon>
        <taxon>Vaccinieae</taxon>
        <taxon>Vaccinium</taxon>
    </lineage>
</organism>
<proteinExistence type="predicted"/>
<keyword evidence="2" id="KW-1185">Reference proteome</keyword>
<sequence>MDDFSTYALELSNTKTGKETRSEGVTTSWIPPTEGVLKVNVDGAFDTRSGKGGVGMVVRDSLGNILEAKAVPIPFNFSAESVEAMGVRYALLLAANDMDKAYVVEGDAQSGG</sequence>
<protein>
    <submittedName>
        <fullName evidence="1">Uncharacterized protein</fullName>
    </submittedName>
</protein>
<dbReference type="Proteomes" id="UP000828048">
    <property type="component" value="Chromosome 4"/>
</dbReference>
<name>A0ACB7Z7X1_9ERIC</name>
<accession>A0ACB7Z7X1</accession>
<gene>
    <name evidence="1" type="ORF">Vadar_033668</name>
</gene>